<accession>A0A392R5X9</accession>
<evidence type="ECO:0008006" key="4">
    <source>
        <dbReference type="Google" id="ProtNLM"/>
    </source>
</evidence>
<reference evidence="2 3" key="1">
    <citation type="journal article" date="2018" name="Front. Plant Sci.">
        <title>Red Clover (Trifolium pratense) and Zigzag Clover (T. medium) - A Picture of Genomic Similarities and Differences.</title>
        <authorList>
            <person name="Dluhosova J."/>
            <person name="Istvanek J."/>
            <person name="Nedelnik J."/>
            <person name="Repkova J."/>
        </authorList>
    </citation>
    <scope>NUCLEOTIDE SEQUENCE [LARGE SCALE GENOMIC DNA]</scope>
    <source>
        <strain evidence="3">cv. 10/8</strain>
        <tissue evidence="2">Leaf</tissue>
    </source>
</reference>
<name>A0A392R5X9_9FABA</name>
<dbReference type="Proteomes" id="UP000265520">
    <property type="component" value="Unassembled WGS sequence"/>
</dbReference>
<evidence type="ECO:0000313" key="2">
    <source>
        <dbReference type="EMBL" id="MCI32001.1"/>
    </source>
</evidence>
<keyword evidence="3" id="KW-1185">Reference proteome</keyword>
<feature type="region of interest" description="Disordered" evidence="1">
    <location>
        <begin position="70"/>
        <end position="92"/>
    </location>
</feature>
<organism evidence="2 3">
    <name type="scientific">Trifolium medium</name>
    <dbReference type="NCBI Taxonomy" id="97028"/>
    <lineage>
        <taxon>Eukaryota</taxon>
        <taxon>Viridiplantae</taxon>
        <taxon>Streptophyta</taxon>
        <taxon>Embryophyta</taxon>
        <taxon>Tracheophyta</taxon>
        <taxon>Spermatophyta</taxon>
        <taxon>Magnoliopsida</taxon>
        <taxon>eudicotyledons</taxon>
        <taxon>Gunneridae</taxon>
        <taxon>Pentapetalae</taxon>
        <taxon>rosids</taxon>
        <taxon>fabids</taxon>
        <taxon>Fabales</taxon>
        <taxon>Fabaceae</taxon>
        <taxon>Papilionoideae</taxon>
        <taxon>50 kb inversion clade</taxon>
        <taxon>NPAAA clade</taxon>
        <taxon>Hologalegina</taxon>
        <taxon>IRL clade</taxon>
        <taxon>Trifolieae</taxon>
        <taxon>Trifolium</taxon>
    </lineage>
</organism>
<dbReference type="AlphaFoldDB" id="A0A392R5X9"/>
<proteinExistence type="predicted"/>
<dbReference type="EMBL" id="LXQA010191902">
    <property type="protein sequence ID" value="MCI32001.1"/>
    <property type="molecule type" value="Genomic_DNA"/>
</dbReference>
<evidence type="ECO:0000313" key="3">
    <source>
        <dbReference type="Proteomes" id="UP000265520"/>
    </source>
</evidence>
<sequence>MSIGQAWCDYCGDVEETIIHAMRDCPLVMSLWLNVLRWKDFWAVACHSLWYWHNKETPNPPKQGWIRLNSDDASKDGKQVGCGGVIRGSDGE</sequence>
<comment type="caution">
    <text evidence="2">The sequence shown here is derived from an EMBL/GenBank/DDBJ whole genome shotgun (WGS) entry which is preliminary data.</text>
</comment>
<evidence type="ECO:0000256" key="1">
    <source>
        <dbReference type="SAM" id="MobiDB-lite"/>
    </source>
</evidence>
<protein>
    <recommendedName>
        <fullName evidence="4">Reverse transcriptase zinc-binding domain-containing protein</fullName>
    </recommendedName>
</protein>